<dbReference type="EMBL" id="MU004232">
    <property type="protein sequence ID" value="KAF2672072.1"/>
    <property type="molecule type" value="Genomic_DNA"/>
</dbReference>
<sequence>VEGTICPISFVKEVMYPSALSTLQDILAANTASFPPPALAPYLPAFPADAASSAPALETHIAQLTASDSKVPALKALQGYLWRTGFANGSLRAPLYPDVAPHLRSWVEGGRKLAVFSSGSVTAQKLFLTYTGVEGQEGGDVVDLTGLFGALFDTMNAGPKGEGDSYVRIAKELGVLERQVLFLSDNVTEVRAAISTGMKSLVVSRPGNAPLSKEDEAEFTIITTLDAVSLE</sequence>
<accession>A0A6A6UIM7</accession>
<evidence type="ECO:0000313" key="5">
    <source>
        <dbReference type="Proteomes" id="UP000799302"/>
    </source>
</evidence>
<dbReference type="OrthoDB" id="272500at2759"/>
<protein>
    <submittedName>
        <fullName evidence="4">Enolase-phosphatase E1</fullName>
    </submittedName>
</protein>
<keyword evidence="2" id="KW-0378">Hydrolase</keyword>
<feature type="non-terminal residue" evidence="4">
    <location>
        <position position="1"/>
    </location>
</feature>
<organism evidence="4 5">
    <name type="scientific">Microthyrium microscopicum</name>
    <dbReference type="NCBI Taxonomy" id="703497"/>
    <lineage>
        <taxon>Eukaryota</taxon>
        <taxon>Fungi</taxon>
        <taxon>Dikarya</taxon>
        <taxon>Ascomycota</taxon>
        <taxon>Pezizomycotina</taxon>
        <taxon>Dothideomycetes</taxon>
        <taxon>Dothideomycetes incertae sedis</taxon>
        <taxon>Microthyriales</taxon>
        <taxon>Microthyriaceae</taxon>
        <taxon>Microthyrium</taxon>
    </lineage>
</organism>
<keyword evidence="5" id="KW-1185">Reference proteome</keyword>
<dbReference type="Gene3D" id="3.40.50.1000">
    <property type="entry name" value="HAD superfamily/HAD-like"/>
    <property type="match status" value="1"/>
</dbReference>
<dbReference type="InterPro" id="IPR023214">
    <property type="entry name" value="HAD_sf"/>
</dbReference>
<dbReference type="Proteomes" id="UP000799302">
    <property type="component" value="Unassembled WGS sequence"/>
</dbReference>
<dbReference type="InterPro" id="IPR036412">
    <property type="entry name" value="HAD-like_sf"/>
</dbReference>
<evidence type="ECO:0000256" key="2">
    <source>
        <dbReference type="ARBA" id="ARBA00022801"/>
    </source>
</evidence>
<dbReference type="InterPro" id="IPR023943">
    <property type="entry name" value="Enolase-ppase_E1"/>
</dbReference>
<dbReference type="GO" id="GO:0019509">
    <property type="term" value="P:L-methionine salvage from methylthioadenosine"/>
    <property type="evidence" value="ECO:0007669"/>
    <property type="project" value="InterPro"/>
</dbReference>
<dbReference type="SUPFAM" id="SSF56784">
    <property type="entry name" value="HAD-like"/>
    <property type="match status" value="1"/>
</dbReference>
<name>A0A6A6UIM7_9PEZI</name>
<keyword evidence="1" id="KW-0028">Amino-acid biosynthesis</keyword>
<evidence type="ECO:0000313" key="4">
    <source>
        <dbReference type="EMBL" id="KAF2672072.1"/>
    </source>
</evidence>
<dbReference type="Gene3D" id="1.10.720.60">
    <property type="match status" value="1"/>
</dbReference>
<evidence type="ECO:0000256" key="1">
    <source>
        <dbReference type="ARBA" id="ARBA00022605"/>
    </source>
</evidence>
<dbReference type="Pfam" id="PF00702">
    <property type="entry name" value="Hydrolase"/>
    <property type="match status" value="1"/>
</dbReference>
<evidence type="ECO:0000256" key="3">
    <source>
        <dbReference type="ARBA" id="ARBA00023167"/>
    </source>
</evidence>
<dbReference type="AlphaFoldDB" id="A0A6A6UIM7"/>
<dbReference type="PANTHER" id="PTHR20371">
    <property type="entry name" value="ENOLASE-PHOSPHATASE E1"/>
    <property type="match status" value="1"/>
</dbReference>
<dbReference type="GO" id="GO:0000287">
    <property type="term" value="F:magnesium ion binding"/>
    <property type="evidence" value="ECO:0007669"/>
    <property type="project" value="InterPro"/>
</dbReference>
<proteinExistence type="predicted"/>
<dbReference type="GO" id="GO:0043874">
    <property type="term" value="F:acireductone synthase activity"/>
    <property type="evidence" value="ECO:0007669"/>
    <property type="project" value="InterPro"/>
</dbReference>
<dbReference type="PANTHER" id="PTHR20371:SF1">
    <property type="entry name" value="ENOLASE-PHOSPHATASE E1"/>
    <property type="match status" value="1"/>
</dbReference>
<dbReference type="NCBIfam" id="TIGR01691">
    <property type="entry name" value="enolase-ppase"/>
    <property type="match status" value="1"/>
</dbReference>
<gene>
    <name evidence="4" type="ORF">BT63DRAFT_369308</name>
</gene>
<reference evidence="4" key="1">
    <citation type="journal article" date="2020" name="Stud. Mycol.">
        <title>101 Dothideomycetes genomes: a test case for predicting lifestyles and emergence of pathogens.</title>
        <authorList>
            <person name="Haridas S."/>
            <person name="Albert R."/>
            <person name="Binder M."/>
            <person name="Bloem J."/>
            <person name="Labutti K."/>
            <person name="Salamov A."/>
            <person name="Andreopoulos B."/>
            <person name="Baker S."/>
            <person name="Barry K."/>
            <person name="Bills G."/>
            <person name="Bluhm B."/>
            <person name="Cannon C."/>
            <person name="Castanera R."/>
            <person name="Culley D."/>
            <person name="Daum C."/>
            <person name="Ezra D."/>
            <person name="Gonzalez J."/>
            <person name="Henrissat B."/>
            <person name="Kuo A."/>
            <person name="Liang C."/>
            <person name="Lipzen A."/>
            <person name="Lutzoni F."/>
            <person name="Magnuson J."/>
            <person name="Mondo S."/>
            <person name="Nolan M."/>
            <person name="Ohm R."/>
            <person name="Pangilinan J."/>
            <person name="Park H.-J."/>
            <person name="Ramirez L."/>
            <person name="Alfaro M."/>
            <person name="Sun H."/>
            <person name="Tritt A."/>
            <person name="Yoshinaga Y."/>
            <person name="Zwiers L.-H."/>
            <person name="Turgeon B."/>
            <person name="Goodwin S."/>
            <person name="Spatafora J."/>
            <person name="Crous P."/>
            <person name="Grigoriev I."/>
        </authorList>
    </citation>
    <scope>NUCLEOTIDE SEQUENCE</scope>
    <source>
        <strain evidence="4">CBS 115976</strain>
    </source>
</reference>
<keyword evidence="3" id="KW-0486">Methionine biosynthesis</keyword>